<reference evidence="3" key="1">
    <citation type="submission" date="2021-06" db="EMBL/GenBank/DDBJ databases">
        <authorList>
            <person name="Kallberg Y."/>
            <person name="Tangrot J."/>
            <person name="Rosling A."/>
        </authorList>
    </citation>
    <scope>NUCLEOTIDE SEQUENCE</scope>
    <source>
        <strain evidence="3">BR232B</strain>
    </source>
</reference>
<dbReference type="PANTHER" id="PTHR47219">
    <property type="entry name" value="RAB GTPASE-ACTIVATING PROTEIN 1-LIKE"/>
    <property type="match status" value="1"/>
</dbReference>
<dbReference type="PANTHER" id="PTHR47219:SF20">
    <property type="entry name" value="TBC1 DOMAIN FAMILY MEMBER 2B"/>
    <property type="match status" value="1"/>
</dbReference>
<dbReference type="Pfam" id="PF00566">
    <property type="entry name" value="RabGAP-TBC"/>
    <property type="match status" value="1"/>
</dbReference>
<dbReference type="InterPro" id="IPR050302">
    <property type="entry name" value="Rab_GAP_TBC_domain"/>
</dbReference>
<proteinExistence type="predicted"/>
<feature type="compositionally biased region" description="Polar residues" evidence="1">
    <location>
        <begin position="49"/>
        <end position="61"/>
    </location>
</feature>
<evidence type="ECO:0000256" key="1">
    <source>
        <dbReference type="SAM" id="MobiDB-lite"/>
    </source>
</evidence>
<protein>
    <submittedName>
        <fullName evidence="3">9711_t:CDS:1</fullName>
    </submittedName>
</protein>
<dbReference type="InterPro" id="IPR000195">
    <property type="entry name" value="Rab-GAP-TBC_dom"/>
</dbReference>
<dbReference type="SUPFAM" id="SSF47923">
    <property type="entry name" value="Ypt/Rab-GAP domain of gyp1p"/>
    <property type="match status" value="2"/>
</dbReference>
<keyword evidence="4" id="KW-1185">Reference proteome</keyword>
<dbReference type="Gene3D" id="1.10.472.80">
    <property type="entry name" value="Ypt/Rab-GAP domain of gyp1p, domain 3"/>
    <property type="match status" value="1"/>
</dbReference>
<dbReference type="SMART" id="SM00164">
    <property type="entry name" value="TBC"/>
    <property type="match status" value="1"/>
</dbReference>
<dbReference type="EMBL" id="CAJVPI010000246">
    <property type="protein sequence ID" value="CAG8507500.1"/>
    <property type="molecule type" value="Genomic_DNA"/>
</dbReference>
<dbReference type="Gene3D" id="1.10.8.270">
    <property type="entry name" value="putative rabgap domain of human tbc1 domain family member 14 like domains"/>
    <property type="match status" value="1"/>
</dbReference>
<sequence>MQTTARRRPSLNVTRTRDTDYGIRRQPSYDFPSSSSSSQIYNPAHRPSPLSSSFTLKNQRAQEPPSPEHVLSQYYESCEDKNQNANISPANNYSRRRERVERRHSEDENVNNLAIPSYGRLSRSRNRSPSPSGSSIAETRCSSLSSFSGDDVLQSPNSIAPSYLSRTLERTPSSTSMKDHMNMSNFNYGFVNGAGRNSDSILYMAVDLDSSIVDLFDRRGFFIRDQYGFKKSYQWISREKYAEFEAVYSRIQARRKIKWDALLTENGGLFPSRNSKIKRYIRKGIPPSLRGQVWFHYSGAETKMKVHPGLYDMLVMKSLDPKTQNEYAEIIERDLHRTFPENIKFKATTDFTDDPSSTLATENVPMIQSLRRVLVAFSLFSPNIGYCQSLNYVAGLLLLFMEEEKAFWTLVTMIHDYLPENMYDVTMEGSNVDQAVLMMFIMEKMPHIWSKLSGGFGWDMEKLDGNMPIITLVTSHWFLTLYIHILPIETMLRVWDCFFYEGNKVLFRVALAIFKSNENKILAVEDAMEVFQTVQNIPKGIIDCHKLMGICFRRRKVGCDITRKEIERRRNFFRERRKKRVETMLYRK</sequence>
<dbReference type="AlphaFoldDB" id="A0A9N9F3Y8"/>
<accession>A0A9N9F3Y8</accession>
<dbReference type="FunFam" id="1.10.8.270:FF:000026">
    <property type="entry name" value="TBC (Tre-2/Bub2/Cdc16) domain family"/>
    <property type="match status" value="1"/>
</dbReference>
<feature type="compositionally biased region" description="Polar residues" evidence="1">
    <location>
        <begin position="83"/>
        <end position="93"/>
    </location>
</feature>
<feature type="domain" description="Rab-GAP TBC" evidence="2">
    <location>
        <begin position="284"/>
        <end position="502"/>
    </location>
</feature>
<evidence type="ECO:0000313" key="3">
    <source>
        <dbReference type="EMBL" id="CAG8507500.1"/>
    </source>
</evidence>
<dbReference type="Proteomes" id="UP000789739">
    <property type="component" value="Unassembled WGS sequence"/>
</dbReference>
<comment type="caution">
    <text evidence="3">The sequence shown here is derived from an EMBL/GenBank/DDBJ whole genome shotgun (WGS) entry which is preliminary data.</text>
</comment>
<dbReference type="GO" id="GO:0031267">
    <property type="term" value="F:small GTPase binding"/>
    <property type="evidence" value="ECO:0007669"/>
    <property type="project" value="TreeGrafter"/>
</dbReference>
<dbReference type="Gene3D" id="1.10.10.750">
    <property type="entry name" value="Ypt/Rab-GAP domain of gyp1p, domain 1"/>
    <property type="match status" value="1"/>
</dbReference>
<feature type="compositionally biased region" description="Basic and acidic residues" evidence="1">
    <location>
        <begin position="98"/>
        <end position="107"/>
    </location>
</feature>
<dbReference type="GO" id="GO:0005096">
    <property type="term" value="F:GTPase activator activity"/>
    <property type="evidence" value="ECO:0007669"/>
    <property type="project" value="TreeGrafter"/>
</dbReference>
<feature type="region of interest" description="Disordered" evidence="1">
    <location>
        <begin position="1"/>
        <end position="139"/>
    </location>
</feature>
<gene>
    <name evidence="3" type="ORF">PBRASI_LOCUS2935</name>
</gene>
<dbReference type="PROSITE" id="PS50086">
    <property type="entry name" value="TBC_RABGAP"/>
    <property type="match status" value="1"/>
</dbReference>
<evidence type="ECO:0000313" key="4">
    <source>
        <dbReference type="Proteomes" id="UP000789739"/>
    </source>
</evidence>
<dbReference type="InterPro" id="IPR035969">
    <property type="entry name" value="Rab-GAP_TBC_sf"/>
</dbReference>
<name>A0A9N9F3Y8_9GLOM</name>
<organism evidence="3 4">
    <name type="scientific">Paraglomus brasilianum</name>
    <dbReference type="NCBI Taxonomy" id="144538"/>
    <lineage>
        <taxon>Eukaryota</taxon>
        <taxon>Fungi</taxon>
        <taxon>Fungi incertae sedis</taxon>
        <taxon>Mucoromycota</taxon>
        <taxon>Glomeromycotina</taxon>
        <taxon>Glomeromycetes</taxon>
        <taxon>Paraglomerales</taxon>
        <taxon>Paraglomeraceae</taxon>
        <taxon>Paraglomus</taxon>
    </lineage>
</organism>
<evidence type="ECO:0000259" key="2">
    <source>
        <dbReference type="PROSITE" id="PS50086"/>
    </source>
</evidence>
<dbReference type="OrthoDB" id="294251at2759"/>